<gene>
    <name evidence="1" type="ORF">IE90_03370</name>
</gene>
<name>A0AB34RA63_9PORP</name>
<evidence type="ECO:0000313" key="1">
    <source>
        <dbReference type="EMBL" id="KIO47060.1"/>
    </source>
</evidence>
<reference evidence="1 2" key="1">
    <citation type="submission" date="2014-07" db="EMBL/GenBank/DDBJ databases">
        <title>Porphyromonadaceae bacterium OUH 334697 = ATCC BAA-2682 = DSM 28341 draft genome.</title>
        <authorList>
            <person name="Sydenham T.V."/>
            <person name="Hasman H."/>
            <person name="Justesen U.S."/>
        </authorList>
    </citation>
    <scope>NUCLEOTIDE SEQUENCE [LARGE SCALE GENOMIC DNA]</scope>
    <source>
        <strain evidence="1 2">OUH 334697</strain>
    </source>
</reference>
<dbReference type="Proteomes" id="UP000031937">
    <property type="component" value="Unassembled WGS sequence"/>
</dbReference>
<protein>
    <submittedName>
        <fullName evidence="1">Uncharacterized protein</fullName>
    </submittedName>
</protein>
<dbReference type="AlphaFoldDB" id="A0AB34RA63"/>
<accession>A0AB34RA63</accession>
<dbReference type="EMBL" id="JPIT01000008">
    <property type="protein sequence ID" value="KIO47060.1"/>
    <property type="molecule type" value="Genomic_DNA"/>
</dbReference>
<organism evidence="1 2">
    <name type="scientific">Sanguibacteroides justesenii</name>
    <dbReference type="NCBI Taxonomy" id="1547597"/>
    <lineage>
        <taxon>Bacteria</taxon>
        <taxon>Pseudomonadati</taxon>
        <taxon>Bacteroidota</taxon>
        <taxon>Bacteroidia</taxon>
        <taxon>Bacteroidales</taxon>
        <taxon>Porphyromonadaceae</taxon>
        <taxon>Sanguibacteroides</taxon>
    </lineage>
</organism>
<evidence type="ECO:0000313" key="2">
    <source>
        <dbReference type="Proteomes" id="UP000031937"/>
    </source>
</evidence>
<proteinExistence type="predicted"/>
<comment type="caution">
    <text evidence="1">The sequence shown here is derived from an EMBL/GenBank/DDBJ whole genome shotgun (WGS) entry which is preliminary data.</text>
</comment>
<sequence length="111" mass="12497">MFFVDLIPVLTGGIKSFYYATKIANILQCHALGMGIKQISTSFKLSRNTLTVEPMNHMKLRGMATASTESLTSTMAETMTIDSFLHMLLAREWDYRTDAAIQRLIRGASFR</sequence>